<gene>
    <name evidence="1" type="ORF">ERICIII_01774</name>
    <name evidence="2" type="ORF">ERICV_01942</name>
</gene>
<accession>A0A2L1TJU9</accession>
<accession>A0A8B6WXB0</accession>
<accession>A0A6C0QQY5</accession>
<dbReference type="Proteomes" id="UP000239833">
    <property type="component" value="Chromosome"/>
</dbReference>
<dbReference type="EMBL" id="CP019717">
    <property type="protein sequence ID" value="QHZ51092.1"/>
    <property type="molecule type" value="Genomic_DNA"/>
</dbReference>
<evidence type="ECO:0008006" key="5">
    <source>
        <dbReference type="Google" id="ProtNLM"/>
    </source>
</evidence>
<dbReference type="AlphaFoldDB" id="A0A2L1TJU9"/>
<sequence length="106" mass="12319">MSKAVAVYDYPHFYGAPMQYPPYYRNGSDRPMESTILPKTIVYLTKVDPKIIEHLQMHKGQKIHVITTVGKLEGKLDNVYIDHITLISHGKKLHIRIHEIVYFEKA</sequence>
<proteinExistence type="predicted"/>
<dbReference type="GeneID" id="64218536"/>
<dbReference type="EMBL" id="CP019655">
    <property type="protein sequence ID" value="AVF25952.1"/>
    <property type="molecule type" value="Genomic_DNA"/>
</dbReference>
<evidence type="ECO:0000313" key="4">
    <source>
        <dbReference type="Proteomes" id="UP000464330"/>
    </source>
</evidence>
<reference evidence="3" key="1">
    <citation type="submission" date="2017-02" db="EMBL/GenBank/DDBJ databases">
        <title>Delineation of Paenibacillus larvae strains originating from foulbrood outbreaks.</title>
        <authorList>
            <person name="Beims H."/>
            <person name="Bunk B."/>
            <person name="Sproeer C."/>
            <person name="Mohr K.I."/>
            <person name="Pradella S."/>
            <person name="Guenther G."/>
            <person name="Rohde M."/>
            <person name="von der Ohe W."/>
            <person name="Steinert M."/>
        </authorList>
    </citation>
    <scope>NUCLEOTIDE SEQUENCE [LARGE SCALE GENOMIC DNA]</scope>
    <source>
        <strain evidence="3">Eric_III</strain>
    </source>
</reference>
<dbReference type="Proteomes" id="UP000464330">
    <property type="component" value="Chromosome"/>
</dbReference>
<evidence type="ECO:0000313" key="3">
    <source>
        <dbReference type="Proteomes" id="UP000239833"/>
    </source>
</evidence>
<evidence type="ECO:0000313" key="2">
    <source>
        <dbReference type="EMBL" id="QHZ51092.1"/>
    </source>
</evidence>
<dbReference type="RefSeq" id="WP_024093850.1">
    <property type="nucleotide sequence ID" value="NZ_CP019651.1"/>
</dbReference>
<protein>
    <recommendedName>
        <fullName evidence="5">DUF2642 domain-containing protein</fullName>
    </recommendedName>
</protein>
<organism evidence="1 3">
    <name type="scientific">Paenibacillus larvae subsp. larvae</name>
    <dbReference type="NCBI Taxonomy" id="147375"/>
    <lineage>
        <taxon>Bacteria</taxon>
        <taxon>Bacillati</taxon>
        <taxon>Bacillota</taxon>
        <taxon>Bacilli</taxon>
        <taxon>Bacillales</taxon>
        <taxon>Paenibacillaceae</taxon>
        <taxon>Paenibacillus</taxon>
    </lineage>
</organism>
<reference evidence="1 4" key="2">
    <citation type="journal article" date="2020" name="Int. J. Med. Microbiol.">
        <title>Discovery of Paenibacillus larvae ERIC V: Phenotypic and genomic comparison to genotypes ERIC I-IV reveal different inventories of virulence factors which correlate with epidemiological prevalences of American Foulbrood.</title>
        <authorList>
            <person name="Beims H."/>
            <person name="Bunk B."/>
            <person name="Erler S."/>
            <person name="Mohr K.I."/>
            <person name="Sproer C."/>
            <person name="Pradella S."/>
            <person name="Gunther G."/>
            <person name="Rohde M."/>
            <person name="von der Ohe W."/>
            <person name="Steinert M."/>
        </authorList>
    </citation>
    <scope>NUCLEOTIDE SEQUENCE</scope>
    <source>
        <strain evidence="1">Eric_III</strain>
        <strain evidence="2">Eric_V</strain>
    </source>
</reference>
<dbReference type="Pfam" id="PF10842">
    <property type="entry name" value="DUF2642"/>
    <property type="match status" value="1"/>
</dbReference>
<evidence type="ECO:0000313" key="1">
    <source>
        <dbReference type="EMBL" id="AVF25952.1"/>
    </source>
</evidence>
<dbReference type="InterPro" id="IPR020139">
    <property type="entry name" value="DUF2642"/>
</dbReference>
<name>A0A2L1TJU9_9BACL</name>